<feature type="transmembrane region" description="Helical" evidence="1">
    <location>
        <begin position="140"/>
        <end position="163"/>
    </location>
</feature>
<evidence type="ECO:0000313" key="2">
    <source>
        <dbReference type="EMBL" id="KAF0897840.1"/>
    </source>
</evidence>
<dbReference type="PANTHER" id="PTHR47070:SF2">
    <property type="entry name" value="OS06G0206100 PROTEIN"/>
    <property type="match status" value="1"/>
</dbReference>
<keyword evidence="1" id="KW-0472">Membrane</keyword>
<evidence type="ECO:0000256" key="1">
    <source>
        <dbReference type="SAM" id="Phobius"/>
    </source>
</evidence>
<keyword evidence="3" id="KW-1185">Reference proteome</keyword>
<feature type="transmembrane region" description="Helical" evidence="1">
    <location>
        <begin position="104"/>
        <end position="128"/>
    </location>
</feature>
<sequence length="346" mass="36162">MLHSIQGQLVEFCFYEGEEMQIREKIVPLKIDPSGRLHGGGGIPVSGRPAAHLNVLARYREGTTLLLGLSPLPLTASALVLALVDLDGESTEEVWWRCEDSDGFILGTAATTAAVPMATMVADLTVGLDGESMEEARRGVGTAIVLLINAIAFTATAVALGLMPGGGSHLAAGGMKYGVSQYKPVPAGSPSGYGNYTHPAGFTMGSPGVIGGAVGVDDVNRIKYKDNNLYAPSPQVETSDIWIQTPREMPTLQCPPYFNLSGQATSGAFVPNPGNASFNATAQSSHAQFPGLYHPQQPSSIVSPHPMVHQQVPSAIGPSVGVGVATPAPQVGAYQQPQLGHWRPGF</sequence>
<evidence type="ECO:0000313" key="3">
    <source>
        <dbReference type="Proteomes" id="UP000479710"/>
    </source>
</evidence>
<dbReference type="EMBL" id="SPHZ02000009">
    <property type="protein sequence ID" value="KAF0897840.1"/>
    <property type="molecule type" value="Genomic_DNA"/>
</dbReference>
<keyword evidence="1" id="KW-1133">Transmembrane helix</keyword>
<protein>
    <submittedName>
        <fullName evidence="2">Uncharacterized protein</fullName>
    </submittedName>
</protein>
<comment type="caution">
    <text evidence="2">The sequence shown here is derived from an EMBL/GenBank/DDBJ whole genome shotgun (WGS) entry which is preliminary data.</text>
</comment>
<reference evidence="2 3" key="1">
    <citation type="submission" date="2019-11" db="EMBL/GenBank/DDBJ databases">
        <title>Whole genome sequence of Oryza granulata.</title>
        <authorList>
            <person name="Li W."/>
        </authorList>
    </citation>
    <scope>NUCLEOTIDE SEQUENCE [LARGE SCALE GENOMIC DNA]</scope>
    <source>
        <strain evidence="3">cv. Menghai</strain>
        <tissue evidence="2">Leaf</tissue>
    </source>
</reference>
<name>A0A6G1CCH1_9ORYZ</name>
<dbReference type="Proteomes" id="UP000479710">
    <property type="component" value="Unassembled WGS sequence"/>
</dbReference>
<feature type="transmembrane region" description="Helical" evidence="1">
    <location>
        <begin position="65"/>
        <end position="84"/>
    </location>
</feature>
<gene>
    <name evidence="2" type="ORF">E2562_001569</name>
</gene>
<dbReference type="PANTHER" id="PTHR47070">
    <property type="entry name" value="HYDROXYPROLINE-RICH GLYCOPROTEIN-LIKE"/>
    <property type="match status" value="1"/>
</dbReference>
<dbReference type="AlphaFoldDB" id="A0A6G1CCH1"/>
<dbReference type="OrthoDB" id="657470at2759"/>
<organism evidence="2 3">
    <name type="scientific">Oryza meyeriana var. granulata</name>
    <dbReference type="NCBI Taxonomy" id="110450"/>
    <lineage>
        <taxon>Eukaryota</taxon>
        <taxon>Viridiplantae</taxon>
        <taxon>Streptophyta</taxon>
        <taxon>Embryophyta</taxon>
        <taxon>Tracheophyta</taxon>
        <taxon>Spermatophyta</taxon>
        <taxon>Magnoliopsida</taxon>
        <taxon>Liliopsida</taxon>
        <taxon>Poales</taxon>
        <taxon>Poaceae</taxon>
        <taxon>BOP clade</taxon>
        <taxon>Oryzoideae</taxon>
        <taxon>Oryzeae</taxon>
        <taxon>Oryzinae</taxon>
        <taxon>Oryza</taxon>
        <taxon>Oryza meyeriana</taxon>
    </lineage>
</organism>
<proteinExistence type="predicted"/>
<keyword evidence="1" id="KW-0812">Transmembrane</keyword>
<accession>A0A6G1CCH1</accession>